<evidence type="ECO:0000313" key="3">
    <source>
        <dbReference type="Proteomes" id="UP000515317"/>
    </source>
</evidence>
<reference evidence="2 3" key="1">
    <citation type="submission" date="2020-08" db="EMBL/GenBank/DDBJ databases">
        <title>Genome sequence of Rhizobiales bacterium strain IZ6.</title>
        <authorList>
            <person name="Nakai R."/>
            <person name="Naganuma T."/>
        </authorList>
    </citation>
    <scope>NUCLEOTIDE SEQUENCE [LARGE SCALE GENOMIC DNA]</scope>
    <source>
        <strain evidence="2 3">IZ6</strain>
    </source>
</reference>
<evidence type="ECO:0000259" key="1">
    <source>
        <dbReference type="Pfam" id="PF04230"/>
    </source>
</evidence>
<dbReference type="EMBL" id="AP023361">
    <property type="protein sequence ID" value="BCJ91928.1"/>
    <property type="molecule type" value="Genomic_DNA"/>
</dbReference>
<dbReference type="AlphaFoldDB" id="A0A6S6QZ75"/>
<accession>A0A6S6QZ75</accession>
<dbReference type="InterPro" id="IPR007345">
    <property type="entry name" value="Polysacch_pyruvyl_Trfase"/>
</dbReference>
<feature type="domain" description="Polysaccharide pyruvyl transferase" evidence="1">
    <location>
        <begin position="42"/>
        <end position="300"/>
    </location>
</feature>
<dbReference type="KEGG" id="tso:IZ6_26630"/>
<organism evidence="2 3">
    <name type="scientific">Terrihabitans soli</name>
    <dbReference type="NCBI Taxonomy" id="708113"/>
    <lineage>
        <taxon>Bacteria</taxon>
        <taxon>Pseudomonadati</taxon>
        <taxon>Pseudomonadota</taxon>
        <taxon>Alphaproteobacteria</taxon>
        <taxon>Hyphomicrobiales</taxon>
        <taxon>Terrihabitans</taxon>
    </lineage>
</organism>
<gene>
    <name evidence="2" type="ORF">IZ6_26630</name>
</gene>
<dbReference type="RefSeq" id="WP_222875544.1">
    <property type="nucleotide sequence ID" value="NZ_AP023361.1"/>
</dbReference>
<name>A0A6S6QZ75_9HYPH</name>
<evidence type="ECO:0000313" key="2">
    <source>
        <dbReference type="EMBL" id="BCJ91928.1"/>
    </source>
</evidence>
<dbReference type="Pfam" id="PF04230">
    <property type="entry name" value="PS_pyruv_trans"/>
    <property type="match status" value="1"/>
</dbReference>
<protein>
    <submittedName>
        <fullName evidence="2">Exopolysaccharide biosynthesis protein</fullName>
    </submittedName>
</protein>
<sequence length="334" mass="37452">MIVAPSTTSVKSKIRGEIFRIIPNLADPSGGFALLDFPNYANVGDSLIWLGETSFFRECFGVTPSYVAIRDEFDAASLRRACPKGPIYLSGGGNFGDIWPKFQAFRQRVLEEFPDRPVIQLPQSIHFREAANLQRTRDFIARHPDFTLLVRDQPSYDLAKAEFDCAVHLCPDMAFALKPFTDPLRPVCDAVFLLRQDIEKTAGRGEPSAALRNIEIVDWIEDDAMTKLARHTVLPAARRLAALTANYRALYAAFEWLAILRLRQGRRALSRGRIVVTDRLHAHIFSLLLGIPHVVVDNSYGKVGRFIEKWTHADPLVRTAPSLATACDYVSENA</sequence>
<keyword evidence="3" id="KW-1185">Reference proteome</keyword>
<dbReference type="Proteomes" id="UP000515317">
    <property type="component" value="Chromosome"/>
</dbReference>
<proteinExistence type="predicted"/>